<dbReference type="SUPFAM" id="SSF51679">
    <property type="entry name" value="Bacterial luciferase-like"/>
    <property type="match status" value="1"/>
</dbReference>
<keyword evidence="1" id="KW-0560">Oxidoreductase</keyword>
<dbReference type="Proteomes" id="UP000234662">
    <property type="component" value="Unassembled WGS sequence"/>
</dbReference>
<proteinExistence type="predicted"/>
<name>A0A2I1RA83_9ACTN</name>
<dbReference type="EMBL" id="PKJC01000004">
    <property type="protein sequence ID" value="PKZ66048.1"/>
    <property type="molecule type" value="Genomic_DNA"/>
</dbReference>
<dbReference type="Gene3D" id="3.20.20.30">
    <property type="entry name" value="Luciferase-like domain"/>
    <property type="match status" value="1"/>
</dbReference>
<dbReference type="GO" id="GO:0046306">
    <property type="term" value="P:alkanesulfonate catabolic process"/>
    <property type="evidence" value="ECO:0007669"/>
    <property type="project" value="TreeGrafter"/>
</dbReference>
<dbReference type="AlphaFoldDB" id="A0A2I1RA83"/>
<dbReference type="GO" id="GO:0008726">
    <property type="term" value="F:alkanesulfonate monooxygenase activity"/>
    <property type="evidence" value="ECO:0007669"/>
    <property type="project" value="TreeGrafter"/>
</dbReference>
<keyword evidence="1" id="KW-0503">Monooxygenase</keyword>
<dbReference type="InterPro" id="IPR050172">
    <property type="entry name" value="SsuD_RutA_monooxygenase"/>
</dbReference>
<dbReference type="PANTHER" id="PTHR42847">
    <property type="entry name" value="ALKANESULFONATE MONOOXYGENASE"/>
    <property type="match status" value="1"/>
</dbReference>
<dbReference type="RefSeq" id="WP_101819693.1">
    <property type="nucleotide sequence ID" value="NZ_PKJC01000004.1"/>
</dbReference>
<organism evidence="1 2">
    <name type="scientific">Gordonia terrae</name>
    <dbReference type="NCBI Taxonomy" id="2055"/>
    <lineage>
        <taxon>Bacteria</taxon>
        <taxon>Bacillati</taxon>
        <taxon>Actinomycetota</taxon>
        <taxon>Actinomycetes</taxon>
        <taxon>Mycobacteriales</taxon>
        <taxon>Gordoniaceae</taxon>
        <taxon>Gordonia</taxon>
    </lineage>
</organism>
<gene>
    <name evidence="1" type="ORF">CYJ73_07850</name>
</gene>
<dbReference type="PANTHER" id="PTHR42847:SF4">
    <property type="entry name" value="ALKANESULFONATE MONOOXYGENASE-RELATED"/>
    <property type="match status" value="1"/>
</dbReference>
<dbReference type="STRING" id="2055.BCM27_21200"/>
<dbReference type="InterPro" id="IPR036661">
    <property type="entry name" value="Luciferase-like_sf"/>
</dbReference>
<evidence type="ECO:0000313" key="1">
    <source>
        <dbReference type="EMBL" id="PKZ66048.1"/>
    </source>
</evidence>
<accession>A0A2I1RA83</accession>
<protein>
    <submittedName>
        <fullName evidence="1">Alkanesulfonate monooxygenase</fullName>
    </submittedName>
</protein>
<sequence>MVAFEWEVPTRGDSRHVGSVGRHRGGWAPSPGSAVATDLRTGGRWDPFDPTEQVITAIDTAGYDSVIAPYDPAGEESWILAGIALRRTRHARVAVEFHPGFGTPVYAAKVSATLQRNSDDRLQWQVRVVTDAADNRARGDRLTETARYRRADEFLTVAKGVWDGAGARQGGFDGGEFNHAGEFYEVIDGGLDRSVHGHRFPTVRLTGESDDALALSAKHGDIHLFELSSTGAAPAIGPLSERAAALGRTVEAGLYLPVIARATKDEAVQRLRRQWRDAYGADADIRAEDLWVDDLTFAGFDRIGHRHPIGLVGSYDDVAQRIVGLSEQGFQRFVLSGIPNIEELNRNTEHLLFRADERNRVLS</sequence>
<comment type="caution">
    <text evidence="1">The sequence shown here is derived from an EMBL/GenBank/DDBJ whole genome shotgun (WGS) entry which is preliminary data.</text>
</comment>
<reference evidence="1 2" key="1">
    <citation type="submission" date="2017-12" db="EMBL/GenBank/DDBJ databases">
        <title>Phylogenetic diversity of female urinary microbiome.</title>
        <authorList>
            <person name="Thomas-White K."/>
            <person name="Wolfe A.J."/>
        </authorList>
    </citation>
    <scope>NUCLEOTIDE SEQUENCE [LARGE SCALE GENOMIC DNA]</scope>
    <source>
        <strain evidence="1 2">UMB0777</strain>
    </source>
</reference>
<evidence type="ECO:0000313" key="2">
    <source>
        <dbReference type="Proteomes" id="UP000234662"/>
    </source>
</evidence>